<organism evidence="1 2">
    <name type="scientific">Phlebia brevispora</name>
    <dbReference type="NCBI Taxonomy" id="194682"/>
    <lineage>
        <taxon>Eukaryota</taxon>
        <taxon>Fungi</taxon>
        <taxon>Dikarya</taxon>
        <taxon>Basidiomycota</taxon>
        <taxon>Agaricomycotina</taxon>
        <taxon>Agaricomycetes</taxon>
        <taxon>Polyporales</taxon>
        <taxon>Meruliaceae</taxon>
        <taxon>Phlebia</taxon>
    </lineage>
</organism>
<evidence type="ECO:0000313" key="1">
    <source>
        <dbReference type="EMBL" id="KAJ3558715.1"/>
    </source>
</evidence>
<reference evidence="1" key="1">
    <citation type="submission" date="2022-07" db="EMBL/GenBank/DDBJ databases">
        <title>Genome Sequence of Phlebia brevispora.</title>
        <authorList>
            <person name="Buettner E."/>
        </authorList>
    </citation>
    <scope>NUCLEOTIDE SEQUENCE</scope>
    <source>
        <strain evidence="1">MPL23</strain>
    </source>
</reference>
<sequence>MYTAKDGAAAEYCISSELVRTTQASPPGEDKIDWSTGEFVVMKLLPKRHTSPQCTCLLDLRHAPWCMLAARRSLVDRILSYVSRLKRPWHSMLMLALMLLTIAWTYMTYDRALPQVDREGSQKGLPSNVNSIHLRQNIWFTIKLPFSIQRLYSPACIVVETESTFALGHLEQTTVLLDRVLRALRLRKVIVSHAGGSRESDYLALARGLQYYRVSTGTFLFCLGSVIATSDLSPGRARWMRTERIRAGHIATLEPCYAPLYRRGCSETLRAVHFHYTAAHKPSKSLGKTAPNAQLCYTLTNYKKAPEDIEPPPVNMADQFSTTPPLPSGDYYIRNVCYRKYLTEIDTTKNVKRDRYRDKYVVEAQPDSVRPAKWSVVNRCSDGRYLIGQDSVNTFYECRLPVAEMEKQFGWTLQPHGRLGEGEVWRHVLHPHVDVLNNIEAAKRLWPTAFAAREGCGRPRMFRAYSPPIRRLVSLL</sequence>
<dbReference type="EMBL" id="JANHOG010000070">
    <property type="protein sequence ID" value="KAJ3558715.1"/>
    <property type="molecule type" value="Genomic_DNA"/>
</dbReference>
<gene>
    <name evidence="1" type="ORF">NM688_g757</name>
</gene>
<protein>
    <submittedName>
        <fullName evidence="1">Uncharacterized protein</fullName>
    </submittedName>
</protein>
<proteinExistence type="predicted"/>
<dbReference type="Proteomes" id="UP001148662">
    <property type="component" value="Unassembled WGS sequence"/>
</dbReference>
<keyword evidence="2" id="KW-1185">Reference proteome</keyword>
<evidence type="ECO:0000313" key="2">
    <source>
        <dbReference type="Proteomes" id="UP001148662"/>
    </source>
</evidence>
<comment type="caution">
    <text evidence="1">The sequence shown here is derived from an EMBL/GenBank/DDBJ whole genome shotgun (WGS) entry which is preliminary data.</text>
</comment>
<accession>A0ACC1TDB1</accession>
<name>A0ACC1TDB1_9APHY</name>